<keyword evidence="8" id="KW-1185">Reference proteome</keyword>
<dbReference type="PANTHER" id="PTHR39535">
    <property type="entry name" value="SPORULATION-DELAYING PROTEIN SDPB"/>
    <property type="match status" value="1"/>
</dbReference>
<feature type="transmembrane region" description="Helical" evidence="5">
    <location>
        <begin position="128"/>
        <end position="147"/>
    </location>
</feature>
<feature type="transmembrane region" description="Helical" evidence="5">
    <location>
        <begin position="261"/>
        <end position="288"/>
    </location>
</feature>
<dbReference type="Proteomes" id="UP000324104">
    <property type="component" value="Unassembled WGS sequence"/>
</dbReference>
<organism evidence="7 8">
    <name type="scientific">Natrialba swarupiae</name>
    <dbReference type="NCBI Taxonomy" id="2448032"/>
    <lineage>
        <taxon>Archaea</taxon>
        <taxon>Methanobacteriati</taxon>
        <taxon>Methanobacteriota</taxon>
        <taxon>Stenosarchaea group</taxon>
        <taxon>Halobacteria</taxon>
        <taxon>Halobacteriales</taxon>
        <taxon>Natrialbaceae</taxon>
        <taxon>Natrialba</taxon>
    </lineage>
</organism>
<name>A0A5D5AV14_9EURY</name>
<dbReference type="EMBL" id="VTAW01000001">
    <property type="protein sequence ID" value="TYT63702.1"/>
    <property type="molecule type" value="Genomic_DNA"/>
</dbReference>
<comment type="subcellular location">
    <subcellularLocation>
        <location evidence="1">Endomembrane system</location>
        <topology evidence="1">Multi-pass membrane protein</topology>
    </subcellularLocation>
</comment>
<feature type="transmembrane region" description="Helical" evidence="5">
    <location>
        <begin position="167"/>
        <end position="186"/>
    </location>
</feature>
<sequence>MTSELSLRRLDLATRVREGVADRVRIDTRTLAVFRVFAGILVLADLVARSRNFSYFYTNDGVVPQSLAHDLSSSGAFSVFHYTTDPTVIAALFVVQALIAVQLIVGYKTRIATILTFLFVVSLDHHNPLVTSYADILFRLLLFWAIFLPLGERWSVDAVQADREPQASVAGLASALILFQMVYMYVHNGVHKMESDLWTSGEATPLIMGLDDMTFLLAEPMRQFPTLLQLGGLKWYYMLLFSWVLLLVVGRKRMVLVLPFVIAHASFAVTVRIGAFAYVAIAGLLLFVQRQVWEDGKSLLRYANVEPSRITDRLSRLECVADYFPTVGFDDERLSQARAAVYDVSLTVVAASLIVFLLFAHAPMGAVVGDDVNPDDEIDGIASIVAADQPNWTVFAPHPRTSDRYHVFPAKTADGDLIDVYNDRPLTYDRPYDQLQQQYGTYRERFYMNSVRRGGSSAGNDAPDVMAEHICETWEEEHGIELTHVNMYYVTEDITMETIDDHEERERYATLIQKNPCGDEHEPMEIGPPPDDL</sequence>
<dbReference type="GO" id="GO:0012505">
    <property type="term" value="C:endomembrane system"/>
    <property type="evidence" value="ECO:0007669"/>
    <property type="project" value="UniProtKB-SubCell"/>
</dbReference>
<feature type="transmembrane region" description="Helical" evidence="5">
    <location>
        <begin position="340"/>
        <end position="360"/>
    </location>
</feature>
<reference evidence="7 8" key="1">
    <citation type="submission" date="2019-08" db="EMBL/GenBank/DDBJ databases">
        <title>Archaea genome.</title>
        <authorList>
            <person name="Kajale S."/>
            <person name="Shouche Y."/>
            <person name="Deshpande N."/>
            <person name="Sharma A."/>
        </authorList>
    </citation>
    <scope>NUCLEOTIDE SEQUENCE [LARGE SCALE GENOMIC DNA]</scope>
    <source>
        <strain evidence="7 8">ESP3B_9</strain>
    </source>
</reference>
<dbReference type="RefSeq" id="WP_149079509.1">
    <property type="nucleotide sequence ID" value="NZ_VTAW01000001.1"/>
</dbReference>
<dbReference type="InterPro" id="IPR052964">
    <property type="entry name" value="Sporulation_signal_mat"/>
</dbReference>
<evidence type="ECO:0000256" key="4">
    <source>
        <dbReference type="ARBA" id="ARBA00023136"/>
    </source>
</evidence>
<dbReference type="InterPro" id="IPR011020">
    <property type="entry name" value="HTTM-like"/>
</dbReference>
<feature type="domain" description="HTTM-like" evidence="6">
    <location>
        <begin position="23"/>
        <end position="292"/>
    </location>
</feature>
<feature type="transmembrane region" description="Helical" evidence="5">
    <location>
        <begin position="88"/>
        <end position="107"/>
    </location>
</feature>
<protein>
    <submittedName>
        <fullName evidence="7">HTTM domain-containing protein</fullName>
    </submittedName>
</protein>
<evidence type="ECO:0000259" key="6">
    <source>
        <dbReference type="SMART" id="SM00752"/>
    </source>
</evidence>
<dbReference type="PANTHER" id="PTHR39535:SF2">
    <property type="entry name" value="HTTM DOMAIN-CONTAINING PROTEIN"/>
    <property type="match status" value="1"/>
</dbReference>
<dbReference type="AlphaFoldDB" id="A0A5D5AV14"/>
<evidence type="ECO:0000313" key="7">
    <source>
        <dbReference type="EMBL" id="TYT63702.1"/>
    </source>
</evidence>
<keyword evidence="4 5" id="KW-0472">Membrane</keyword>
<evidence type="ECO:0000256" key="1">
    <source>
        <dbReference type="ARBA" id="ARBA00004127"/>
    </source>
</evidence>
<gene>
    <name evidence="7" type="ORF">FYC77_00285</name>
</gene>
<proteinExistence type="predicted"/>
<keyword evidence="2 5" id="KW-0812">Transmembrane</keyword>
<keyword evidence="3 5" id="KW-1133">Transmembrane helix</keyword>
<evidence type="ECO:0000313" key="8">
    <source>
        <dbReference type="Proteomes" id="UP000324104"/>
    </source>
</evidence>
<evidence type="ECO:0000256" key="5">
    <source>
        <dbReference type="SAM" id="Phobius"/>
    </source>
</evidence>
<feature type="transmembrane region" description="Helical" evidence="5">
    <location>
        <begin position="32"/>
        <end position="48"/>
    </location>
</feature>
<dbReference type="Pfam" id="PF05090">
    <property type="entry name" value="HTTM"/>
    <property type="match status" value="1"/>
</dbReference>
<evidence type="ECO:0000256" key="2">
    <source>
        <dbReference type="ARBA" id="ARBA00022692"/>
    </source>
</evidence>
<dbReference type="SMART" id="SM00752">
    <property type="entry name" value="HTTM"/>
    <property type="match status" value="1"/>
</dbReference>
<evidence type="ECO:0000256" key="3">
    <source>
        <dbReference type="ARBA" id="ARBA00022989"/>
    </source>
</evidence>
<dbReference type="InterPro" id="IPR053934">
    <property type="entry name" value="HTTM_dom"/>
</dbReference>
<accession>A0A5D5AV14</accession>
<comment type="caution">
    <text evidence="7">The sequence shown here is derived from an EMBL/GenBank/DDBJ whole genome shotgun (WGS) entry which is preliminary data.</text>
</comment>
<feature type="transmembrane region" description="Helical" evidence="5">
    <location>
        <begin position="227"/>
        <end position="249"/>
    </location>
</feature>